<evidence type="ECO:0000313" key="2">
    <source>
        <dbReference type="RefSeq" id="XP_070855196.1"/>
    </source>
</evidence>
<gene>
    <name evidence="3" type="primary">LOC139354871</name>
    <name evidence="2" type="synonym">LOC139354870</name>
</gene>
<evidence type="ECO:0000313" key="1">
    <source>
        <dbReference type="Proteomes" id="UP001652628"/>
    </source>
</evidence>
<organism evidence="1 3">
    <name type="scientific">Drosophila suzukii</name>
    <name type="common">Spotted-wing drosophila fruit fly</name>
    <dbReference type="NCBI Taxonomy" id="28584"/>
    <lineage>
        <taxon>Eukaryota</taxon>
        <taxon>Metazoa</taxon>
        <taxon>Ecdysozoa</taxon>
        <taxon>Arthropoda</taxon>
        <taxon>Hexapoda</taxon>
        <taxon>Insecta</taxon>
        <taxon>Pterygota</taxon>
        <taxon>Neoptera</taxon>
        <taxon>Endopterygota</taxon>
        <taxon>Diptera</taxon>
        <taxon>Brachycera</taxon>
        <taxon>Muscomorpha</taxon>
        <taxon>Ephydroidea</taxon>
        <taxon>Drosophilidae</taxon>
        <taxon>Drosophila</taxon>
        <taxon>Sophophora</taxon>
    </lineage>
</organism>
<proteinExistence type="predicted"/>
<protein>
    <submittedName>
        <fullName evidence="2 3">Uncharacterized protein</fullName>
    </submittedName>
</protein>
<name>A0ABM4TYZ9_DROSZ</name>
<dbReference type="Proteomes" id="UP001652628">
    <property type="component" value="Unplaced"/>
</dbReference>
<accession>A0ABM4TYZ9</accession>
<sequence length="165" mass="18982">MGYRFPARCSLLRPTPFHGSSVLSHYPCVIDVSSTIDTDSEALRPARCDISTFCQCFHFACTHRSHYRPVTIDRLQIEALPSLAHGYFATFVAGCSWLHAGNTRERVRRGLRILLRNWDSRLLVRPMYALFLFQQCPKINFLAPCFFGNSFTAAWLLRRHSDPRS</sequence>
<reference evidence="2 3" key="1">
    <citation type="submission" date="2025-05" db="UniProtKB">
        <authorList>
            <consortium name="RefSeq"/>
        </authorList>
    </citation>
    <scope>IDENTIFICATION</scope>
</reference>
<keyword evidence="1" id="KW-1185">Reference proteome</keyword>
<dbReference type="RefSeq" id="XP_070855197.1">
    <property type="nucleotide sequence ID" value="XM_070999096.1"/>
</dbReference>
<dbReference type="GeneID" id="139354871"/>
<evidence type="ECO:0000313" key="3">
    <source>
        <dbReference type="RefSeq" id="XP_070855197.1"/>
    </source>
</evidence>
<dbReference type="RefSeq" id="XP_070855196.1">
    <property type="nucleotide sequence ID" value="XM_070999095.1"/>
</dbReference>